<dbReference type="EMBL" id="AP018930">
    <property type="protein sequence ID" value="BBG26415.1"/>
    <property type="molecule type" value="Genomic_DNA"/>
</dbReference>
<evidence type="ECO:0000256" key="1">
    <source>
        <dbReference type="SAM" id="Phobius"/>
    </source>
</evidence>
<evidence type="ECO:0000313" key="3">
    <source>
        <dbReference type="Proteomes" id="UP000325030"/>
    </source>
</evidence>
<proteinExistence type="predicted"/>
<gene>
    <name evidence="2" type="ORF">IC007_0923</name>
</gene>
<feature type="transmembrane region" description="Helical" evidence="1">
    <location>
        <begin position="12"/>
        <end position="30"/>
    </location>
</feature>
<organism evidence="2 3">
    <name type="scientific">Sulfuracidifex tepidarius</name>
    <dbReference type="NCBI Taxonomy" id="1294262"/>
    <lineage>
        <taxon>Archaea</taxon>
        <taxon>Thermoproteota</taxon>
        <taxon>Thermoprotei</taxon>
        <taxon>Sulfolobales</taxon>
        <taxon>Sulfolobaceae</taxon>
        <taxon>Sulfuracidifex</taxon>
    </lineage>
</organism>
<feature type="transmembrane region" description="Helical" evidence="1">
    <location>
        <begin position="79"/>
        <end position="108"/>
    </location>
</feature>
<reference evidence="3" key="1">
    <citation type="submission" date="2018-09" db="EMBL/GenBank/DDBJ databases">
        <title>Complete Genome Sequencing of Sulfolobus sp. JCM 16834.</title>
        <authorList>
            <person name="Kato S."/>
            <person name="Itoh T."/>
            <person name="Ohkuma M."/>
        </authorList>
    </citation>
    <scope>NUCLEOTIDE SEQUENCE [LARGE SCALE GENOMIC DNA]</scope>
    <source>
        <strain evidence="3">IC-007</strain>
    </source>
</reference>
<protein>
    <submittedName>
        <fullName evidence="2">Uncharacterized protein</fullName>
    </submittedName>
</protein>
<feature type="transmembrane region" description="Helical" evidence="1">
    <location>
        <begin position="128"/>
        <end position="148"/>
    </location>
</feature>
<keyword evidence="1" id="KW-0812">Transmembrane</keyword>
<sequence>MSEVNLRLFSILYVAYFLSIFAYLDVSSFLTTSSLYTPSFMVYDPGNLDVARLIFTAILLVLFLSLWDKNVVYLTLGFVVTRVIFLFYPALLVSLISSLFLSGIYLALAFKTRSWLWGVSALSFPLGVFNFYFYILIIPSIIAAFLHYRSSHTEEPSFPNRFPDS</sequence>
<dbReference type="Proteomes" id="UP000325030">
    <property type="component" value="Chromosome"/>
</dbReference>
<keyword evidence="1" id="KW-1133">Transmembrane helix</keyword>
<dbReference type="AlphaFoldDB" id="A0A510E1P2"/>
<keyword evidence="1" id="KW-0472">Membrane</keyword>
<name>A0A510E1P2_9CREN</name>
<accession>A0A510E1P2</accession>
<evidence type="ECO:0000313" key="2">
    <source>
        <dbReference type="EMBL" id="BBG26415.1"/>
    </source>
</evidence>
<feature type="transmembrane region" description="Helical" evidence="1">
    <location>
        <begin position="50"/>
        <end position="67"/>
    </location>
</feature>